<dbReference type="InterPro" id="IPR000086">
    <property type="entry name" value="NUDIX_hydrolase_dom"/>
</dbReference>
<dbReference type="SUPFAM" id="SSF55811">
    <property type="entry name" value="Nudix"/>
    <property type="match status" value="1"/>
</dbReference>
<dbReference type="PRINTS" id="PR00502">
    <property type="entry name" value="NUDIXFAMILY"/>
</dbReference>
<reference evidence="5 6" key="1">
    <citation type="submission" date="2014-10" db="EMBL/GenBank/DDBJ databases">
        <title>Complete genome sequence of Parvimonas micra KCOM 1535 (= ChDC B708).</title>
        <authorList>
            <person name="Kook J.-K."/>
            <person name="Park S.-N."/>
            <person name="Lim Y.K."/>
            <person name="Roh H."/>
        </authorList>
    </citation>
    <scope>NUCLEOTIDE SEQUENCE [LARGE SCALE GENOMIC DNA]</scope>
    <source>
        <strain evidence="6">KCOM 1535 / ChDC B708</strain>
    </source>
</reference>
<dbReference type="AlphaFoldDB" id="A0A0B4S249"/>
<dbReference type="Gene3D" id="3.90.79.10">
    <property type="entry name" value="Nucleoside Triphosphate Pyrophosphohydrolase"/>
    <property type="match status" value="1"/>
</dbReference>
<comment type="cofactor">
    <cofactor evidence="1">
        <name>Mg(2+)</name>
        <dbReference type="ChEBI" id="CHEBI:18420"/>
    </cofactor>
</comment>
<feature type="domain" description="Nudix hydrolase" evidence="4">
    <location>
        <begin position="36"/>
        <end position="164"/>
    </location>
</feature>
<organism evidence="5 6">
    <name type="scientific">Parvimonas micra</name>
    <dbReference type="NCBI Taxonomy" id="33033"/>
    <lineage>
        <taxon>Bacteria</taxon>
        <taxon>Bacillati</taxon>
        <taxon>Bacillota</taxon>
        <taxon>Tissierellia</taxon>
        <taxon>Tissierellales</taxon>
        <taxon>Peptoniphilaceae</taxon>
        <taxon>Parvimonas</taxon>
    </lineage>
</organism>
<evidence type="ECO:0000259" key="4">
    <source>
        <dbReference type="PROSITE" id="PS51462"/>
    </source>
</evidence>
<dbReference type="PANTHER" id="PTHR11839">
    <property type="entry name" value="UDP/ADP-SUGAR PYROPHOSPHATASE"/>
    <property type="match status" value="1"/>
</dbReference>
<keyword evidence="2 3" id="KW-0378">Hydrolase</keyword>
<dbReference type="PANTHER" id="PTHR11839:SF18">
    <property type="entry name" value="NUDIX HYDROLASE DOMAIN-CONTAINING PROTEIN"/>
    <property type="match status" value="1"/>
</dbReference>
<gene>
    <name evidence="5" type="ORF">NW74_05815</name>
</gene>
<comment type="similarity">
    <text evidence="3">Belongs to the Nudix hydrolase family.</text>
</comment>
<dbReference type="RefSeq" id="WP_004833024.1">
    <property type="nucleotide sequence ID" value="NZ_CABKNC010000002.1"/>
</dbReference>
<dbReference type="Proteomes" id="UP000031386">
    <property type="component" value="Chromosome"/>
</dbReference>
<dbReference type="InterPro" id="IPR020476">
    <property type="entry name" value="Nudix_hydrolase"/>
</dbReference>
<dbReference type="STRING" id="33033.NW74_05815"/>
<dbReference type="GO" id="GO:0016462">
    <property type="term" value="F:pyrophosphatase activity"/>
    <property type="evidence" value="ECO:0007669"/>
    <property type="project" value="UniProtKB-ARBA"/>
</dbReference>
<accession>A0A0B4S249</accession>
<dbReference type="GeneID" id="93385320"/>
<evidence type="ECO:0000313" key="5">
    <source>
        <dbReference type="EMBL" id="AIZ36883.1"/>
    </source>
</evidence>
<dbReference type="PROSITE" id="PS51462">
    <property type="entry name" value="NUDIX"/>
    <property type="match status" value="1"/>
</dbReference>
<protein>
    <submittedName>
        <fullName evidence="5">DNA mismatch repair protein MutT</fullName>
    </submittedName>
</protein>
<evidence type="ECO:0000256" key="1">
    <source>
        <dbReference type="ARBA" id="ARBA00001946"/>
    </source>
</evidence>
<proteinExistence type="inferred from homology"/>
<dbReference type="PROSITE" id="PS00893">
    <property type="entry name" value="NUDIX_BOX"/>
    <property type="match status" value="1"/>
</dbReference>
<dbReference type="InterPro" id="IPR015797">
    <property type="entry name" value="NUDIX_hydrolase-like_dom_sf"/>
</dbReference>
<evidence type="ECO:0000256" key="3">
    <source>
        <dbReference type="RuleBase" id="RU003476"/>
    </source>
</evidence>
<dbReference type="GO" id="GO:0019693">
    <property type="term" value="P:ribose phosphate metabolic process"/>
    <property type="evidence" value="ECO:0007669"/>
    <property type="project" value="TreeGrafter"/>
</dbReference>
<dbReference type="KEGG" id="pmic:NW74_05815"/>
<dbReference type="CDD" id="cd03424">
    <property type="entry name" value="NUDIX_ADPRase_Nudt5_UGPPase_Nudt14"/>
    <property type="match status" value="1"/>
</dbReference>
<dbReference type="GO" id="GO:0006753">
    <property type="term" value="P:nucleoside phosphate metabolic process"/>
    <property type="evidence" value="ECO:0007669"/>
    <property type="project" value="TreeGrafter"/>
</dbReference>
<dbReference type="InterPro" id="IPR020084">
    <property type="entry name" value="NUDIX_hydrolase_CS"/>
</dbReference>
<dbReference type="GO" id="GO:0005829">
    <property type="term" value="C:cytosol"/>
    <property type="evidence" value="ECO:0007669"/>
    <property type="project" value="TreeGrafter"/>
</dbReference>
<dbReference type="Pfam" id="PF00293">
    <property type="entry name" value="NUDIX"/>
    <property type="match status" value="1"/>
</dbReference>
<keyword evidence="6" id="KW-1185">Reference proteome</keyword>
<evidence type="ECO:0000256" key="2">
    <source>
        <dbReference type="ARBA" id="ARBA00022801"/>
    </source>
</evidence>
<name>A0A0B4S249_9FIRM</name>
<dbReference type="OrthoDB" id="9806150at2"/>
<sequence>MYRKVKSEEIFDGKILNLKLEYFEKDDKVLRREIVEHKDAVAIFPIDEKGYVYLVKQYRFPIQEDFLEIPAGLVEVGENYEETALRELQEEIGFSSNNLERIFEGYTSVGFCTEKVVIFRAGSLFFSKLPEDEDENLSVVKIRFDDLKKMYFNGEIKDFKTAIAILNEINRG</sequence>
<evidence type="ECO:0000313" key="6">
    <source>
        <dbReference type="Proteomes" id="UP000031386"/>
    </source>
</evidence>
<dbReference type="EMBL" id="CP009761">
    <property type="protein sequence ID" value="AIZ36883.1"/>
    <property type="molecule type" value="Genomic_DNA"/>
</dbReference>